<keyword evidence="20" id="KW-1185">Reference proteome</keyword>
<evidence type="ECO:0000256" key="11">
    <source>
        <dbReference type="ARBA" id="ARBA00022759"/>
    </source>
</evidence>
<dbReference type="GO" id="GO:0043137">
    <property type="term" value="P:DNA replication, removal of RNA primer"/>
    <property type="evidence" value="ECO:0007669"/>
    <property type="project" value="TreeGrafter"/>
</dbReference>
<dbReference type="NCBIfam" id="NF000595">
    <property type="entry name" value="PRK00015.1-3"/>
    <property type="match status" value="1"/>
</dbReference>
<evidence type="ECO:0000313" key="19">
    <source>
        <dbReference type="EMBL" id="QJQ33351.1"/>
    </source>
</evidence>
<dbReference type="GO" id="GO:0006298">
    <property type="term" value="P:mismatch repair"/>
    <property type="evidence" value="ECO:0007669"/>
    <property type="project" value="TreeGrafter"/>
</dbReference>
<comment type="subcellular location">
    <subcellularLocation>
        <location evidence="4 14">Cytoplasm</location>
    </subcellularLocation>
</comment>
<protein>
    <recommendedName>
        <fullName evidence="7 14">Ribonuclease HII</fullName>
        <shortName evidence="14">RNase HII</shortName>
        <ecNumber evidence="6 14">3.1.26.4</ecNumber>
    </recommendedName>
</protein>
<evidence type="ECO:0000256" key="4">
    <source>
        <dbReference type="ARBA" id="ARBA00004496"/>
    </source>
</evidence>
<dbReference type="GO" id="GO:0030145">
    <property type="term" value="F:manganese ion binding"/>
    <property type="evidence" value="ECO:0007669"/>
    <property type="project" value="UniProtKB-UniRule"/>
</dbReference>
<feature type="binding site" evidence="14 15">
    <location>
        <position position="38"/>
    </location>
    <ligand>
        <name>a divalent metal cation</name>
        <dbReference type="ChEBI" id="CHEBI:60240"/>
    </ligand>
</feature>
<feature type="binding site" evidence="14 15">
    <location>
        <position position="129"/>
    </location>
    <ligand>
        <name>a divalent metal cation</name>
        <dbReference type="ChEBI" id="CHEBI:60240"/>
    </ligand>
</feature>
<dbReference type="PANTHER" id="PTHR10954:SF18">
    <property type="entry name" value="RIBONUCLEASE HII"/>
    <property type="match status" value="1"/>
</dbReference>
<dbReference type="PROSITE" id="PS51975">
    <property type="entry name" value="RNASE_H_2"/>
    <property type="match status" value="1"/>
</dbReference>
<evidence type="ECO:0000256" key="12">
    <source>
        <dbReference type="ARBA" id="ARBA00022801"/>
    </source>
</evidence>
<dbReference type="EMBL" id="CP053015">
    <property type="protein sequence ID" value="QJQ33351.1"/>
    <property type="molecule type" value="Genomic_DNA"/>
</dbReference>
<evidence type="ECO:0000256" key="14">
    <source>
        <dbReference type="HAMAP-Rule" id="MF_00052"/>
    </source>
</evidence>
<evidence type="ECO:0000256" key="17">
    <source>
        <dbReference type="SAM" id="MobiDB-lite"/>
    </source>
</evidence>
<comment type="catalytic activity">
    <reaction evidence="1 14 15 16">
        <text>Endonucleolytic cleavage to 5'-phosphomonoester.</text>
        <dbReference type="EC" id="3.1.26.4"/>
    </reaction>
</comment>
<keyword evidence="13 14" id="KW-0464">Manganese</keyword>
<dbReference type="InterPro" id="IPR001352">
    <property type="entry name" value="RNase_HII/HIII"/>
</dbReference>
<dbReference type="GO" id="GO:0003723">
    <property type="term" value="F:RNA binding"/>
    <property type="evidence" value="ECO:0007669"/>
    <property type="project" value="UniProtKB-UniRule"/>
</dbReference>
<dbReference type="GO" id="GO:0005737">
    <property type="term" value="C:cytoplasm"/>
    <property type="evidence" value="ECO:0007669"/>
    <property type="project" value="UniProtKB-SubCell"/>
</dbReference>
<comment type="cofactor">
    <cofactor evidence="14 15">
        <name>Mn(2+)</name>
        <dbReference type="ChEBI" id="CHEBI:29035"/>
    </cofactor>
    <cofactor evidence="14 15">
        <name>Mg(2+)</name>
        <dbReference type="ChEBI" id="CHEBI:18420"/>
    </cofactor>
    <text evidence="14 15">Manganese or magnesium. Binds 1 divalent metal ion per monomer in the absence of substrate. May bind a second metal ion after substrate binding.</text>
</comment>
<evidence type="ECO:0000256" key="1">
    <source>
        <dbReference type="ARBA" id="ARBA00000077"/>
    </source>
</evidence>
<dbReference type="Pfam" id="PF01351">
    <property type="entry name" value="RNase_HII"/>
    <property type="match status" value="1"/>
</dbReference>
<comment type="function">
    <text evidence="3 14 16">Endonuclease that specifically degrades the RNA of RNA-DNA hybrids.</text>
</comment>
<evidence type="ECO:0000313" key="20">
    <source>
        <dbReference type="Proteomes" id="UP000503018"/>
    </source>
</evidence>
<comment type="cofactor">
    <cofactor evidence="2">
        <name>Mg(2+)</name>
        <dbReference type="ChEBI" id="CHEBI:18420"/>
    </cofactor>
</comment>
<evidence type="ECO:0000256" key="10">
    <source>
        <dbReference type="ARBA" id="ARBA00022723"/>
    </source>
</evidence>
<gene>
    <name evidence="14" type="primary">rnhB</name>
    <name evidence="19" type="ORF">GV829_13635</name>
</gene>
<keyword evidence="8 14" id="KW-0963">Cytoplasm</keyword>
<sequence length="224" mass="23647">MGLARSPPDRPGGQRNLPLSGRGISPVSSVAGVIIGVDEAGRGPLAGPVVAAAVLLCPDGITGLNDSKKLSEKRRIHLEAEIKAKCRWAIGIVDVAEIDRINIFQATMLAMTRAVAALGIEGDAEILIDGNMTPQGRVEAWRWPARAIVGGDALEPSISAASIIAKQARDAMMIEACATFPGYGFSRHKGYGTAEHMEALDRLGPCPLHRQSFAPVRAQLELGL</sequence>
<keyword evidence="9 14" id="KW-0540">Nuclease</keyword>
<organism evidence="19 20">
    <name type="scientific">Sphingomonas lacunae</name>
    <dbReference type="NCBI Taxonomy" id="2698828"/>
    <lineage>
        <taxon>Bacteria</taxon>
        <taxon>Pseudomonadati</taxon>
        <taxon>Pseudomonadota</taxon>
        <taxon>Alphaproteobacteria</taxon>
        <taxon>Sphingomonadales</taxon>
        <taxon>Sphingomonadaceae</taxon>
        <taxon>Sphingomonas</taxon>
    </lineage>
</organism>
<dbReference type="KEGG" id="slan:GV829_13635"/>
<dbReference type="CDD" id="cd07182">
    <property type="entry name" value="RNase_HII_bacteria_HII_like"/>
    <property type="match status" value="1"/>
</dbReference>
<evidence type="ECO:0000259" key="18">
    <source>
        <dbReference type="PROSITE" id="PS51975"/>
    </source>
</evidence>
<dbReference type="SUPFAM" id="SSF53098">
    <property type="entry name" value="Ribonuclease H-like"/>
    <property type="match status" value="1"/>
</dbReference>
<evidence type="ECO:0000256" key="3">
    <source>
        <dbReference type="ARBA" id="ARBA00004065"/>
    </source>
</evidence>
<keyword evidence="10 14" id="KW-0479">Metal-binding</keyword>
<evidence type="ECO:0000256" key="13">
    <source>
        <dbReference type="ARBA" id="ARBA00023211"/>
    </source>
</evidence>
<dbReference type="InterPro" id="IPR012337">
    <property type="entry name" value="RNaseH-like_sf"/>
</dbReference>
<keyword evidence="12 14" id="KW-0378">Hydrolase</keyword>
<evidence type="ECO:0000256" key="9">
    <source>
        <dbReference type="ARBA" id="ARBA00022722"/>
    </source>
</evidence>
<feature type="binding site" evidence="14 15">
    <location>
        <position position="39"/>
    </location>
    <ligand>
        <name>a divalent metal cation</name>
        <dbReference type="ChEBI" id="CHEBI:60240"/>
    </ligand>
</feature>
<comment type="similarity">
    <text evidence="5 14 16">Belongs to the RNase HII family.</text>
</comment>
<dbReference type="AlphaFoldDB" id="A0A6M4B1P6"/>
<evidence type="ECO:0000256" key="15">
    <source>
        <dbReference type="PROSITE-ProRule" id="PRU01319"/>
    </source>
</evidence>
<evidence type="ECO:0000256" key="7">
    <source>
        <dbReference type="ARBA" id="ARBA00019179"/>
    </source>
</evidence>
<evidence type="ECO:0000256" key="16">
    <source>
        <dbReference type="RuleBase" id="RU003515"/>
    </source>
</evidence>
<feature type="region of interest" description="Disordered" evidence="17">
    <location>
        <begin position="1"/>
        <end position="21"/>
    </location>
</feature>
<reference evidence="19 20" key="1">
    <citation type="submission" date="2020-01" db="EMBL/GenBank/DDBJ databases">
        <title>Sphingomonas sp. strain CSW-10.</title>
        <authorList>
            <person name="Chen W.-M."/>
        </authorList>
    </citation>
    <scope>NUCLEOTIDE SEQUENCE [LARGE SCALE GENOMIC DNA]</scope>
    <source>
        <strain evidence="19 20">CSW-10</strain>
    </source>
</reference>
<dbReference type="EC" id="3.1.26.4" evidence="6 14"/>
<dbReference type="GO" id="GO:0004523">
    <property type="term" value="F:RNA-DNA hybrid ribonuclease activity"/>
    <property type="evidence" value="ECO:0007669"/>
    <property type="project" value="UniProtKB-UniRule"/>
</dbReference>
<evidence type="ECO:0000256" key="2">
    <source>
        <dbReference type="ARBA" id="ARBA00001946"/>
    </source>
</evidence>
<dbReference type="InterPro" id="IPR022898">
    <property type="entry name" value="RNase_HII"/>
</dbReference>
<feature type="domain" description="RNase H type-2" evidence="18">
    <location>
        <begin position="32"/>
        <end position="224"/>
    </location>
</feature>
<evidence type="ECO:0000256" key="8">
    <source>
        <dbReference type="ARBA" id="ARBA00022490"/>
    </source>
</evidence>
<dbReference type="HAMAP" id="MF_00052_B">
    <property type="entry name" value="RNase_HII_B"/>
    <property type="match status" value="1"/>
</dbReference>
<proteinExistence type="inferred from homology"/>
<keyword evidence="11 14" id="KW-0255">Endonuclease</keyword>
<dbReference type="GO" id="GO:0032299">
    <property type="term" value="C:ribonuclease H2 complex"/>
    <property type="evidence" value="ECO:0007669"/>
    <property type="project" value="TreeGrafter"/>
</dbReference>
<dbReference type="InterPro" id="IPR024567">
    <property type="entry name" value="RNase_HII/HIII_dom"/>
</dbReference>
<dbReference type="Gene3D" id="3.30.420.10">
    <property type="entry name" value="Ribonuclease H-like superfamily/Ribonuclease H"/>
    <property type="match status" value="1"/>
</dbReference>
<evidence type="ECO:0000256" key="5">
    <source>
        <dbReference type="ARBA" id="ARBA00007383"/>
    </source>
</evidence>
<accession>A0A6M4B1P6</accession>
<dbReference type="Proteomes" id="UP000503018">
    <property type="component" value="Chromosome"/>
</dbReference>
<dbReference type="PANTHER" id="PTHR10954">
    <property type="entry name" value="RIBONUCLEASE H2 SUBUNIT A"/>
    <property type="match status" value="1"/>
</dbReference>
<evidence type="ECO:0000256" key="6">
    <source>
        <dbReference type="ARBA" id="ARBA00012180"/>
    </source>
</evidence>
<name>A0A6M4B1P6_9SPHN</name>
<dbReference type="InterPro" id="IPR036397">
    <property type="entry name" value="RNaseH_sf"/>
</dbReference>